<accession>A0A1D6FAF3</accession>
<reference evidence="1" key="1">
    <citation type="submission" date="2015-12" db="EMBL/GenBank/DDBJ databases">
        <title>Update maize B73 reference genome by single molecule sequencing technologies.</title>
        <authorList>
            <consortium name="Maize Genome Sequencing Project"/>
            <person name="Ware D."/>
        </authorList>
    </citation>
    <scope>NUCLEOTIDE SEQUENCE [LARGE SCALE GENOMIC DNA]</scope>
    <source>
        <tissue evidence="1">Seedling</tissue>
    </source>
</reference>
<organism evidence="1">
    <name type="scientific">Zea mays</name>
    <name type="common">Maize</name>
    <dbReference type="NCBI Taxonomy" id="4577"/>
    <lineage>
        <taxon>Eukaryota</taxon>
        <taxon>Viridiplantae</taxon>
        <taxon>Streptophyta</taxon>
        <taxon>Embryophyta</taxon>
        <taxon>Tracheophyta</taxon>
        <taxon>Spermatophyta</taxon>
        <taxon>Magnoliopsida</taxon>
        <taxon>Liliopsida</taxon>
        <taxon>Poales</taxon>
        <taxon>Poaceae</taxon>
        <taxon>PACMAD clade</taxon>
        <taxon>Panicoideae</taxon>
        <taxon>Andropogonodae</taxon>
        <taxon>Andropogoneae</taxon>
        <taxon>Tripsacinae</taxon>
        <taxon>Zea</taxon>
    </lineage>
</organism>
<dbReference type="AlphaFoldDB" id="A0A1D6FAF3"/>
<sequence>MPQAPDGRGSRVFESQRAPATRAAAGELTEAHQIKEGSNCSFAQFITRNLFFCLLYSQCLCYCSKWFAAK</sequence>
<proteinExistence type="predicted"/>
<evidence type="ECO:0000313" key="1">
    <source>
        <dbReference type="EMBL" id="ONM28051.1"/>
    </source>
</evidence>
<dbReference type="EMBL" id="CM007648">
    <property type="protein sequence ID" value="ONM28051.1"/>
    <property type="molecule type" value="Genomic_DNA"/>
</dbReference>
<protein>
    <submittedName>
        <fullName evidence="1">Agamous-like MADS-box protein AGL8</fullName>
    </submittedName>
</protein>
<name>A0A1D6FAF3_MAIZE</name>
<gene>
    <name evidence="1" type="ORF">ZEAMMB73_Zm00001d007949</name>
</gene>